<evidence type="ECO:0000256" key="6">
    <source>
        <dbReference type="ARBA" id="ARBA00023026"/>
    </source>
</evidence>
<dbReference type="Pfam" id="PF22748">
    <property type="entry name" value="PexRD54_WY"/>
    <property type="match status" value="1"/>
</dbReference>
<dbReference type="AlphaFoldDB" id="A0A225UQH6"/>
<evidence type="ECO:0000256" key="5">
    <source>
        <dbReference type="ARBA" id="ARBA00022729"/>
    </source>
</evidence>
<comment type="subcellular location">
    <subcellularLocation>
        <location evidence="1">Host cell</location>
    </subcellularLocation>
    <subcellularLocation>
        <location evidence="2">Secreted</location>
    </subcellularLocation>
</comment>
<keyword evidence="6" id="KW-0843">Virulence</keyword>
<comment type="similarity">
    <text evidence="3">Belongs to the RxLR effector family.</text>
</comment>
<proteinExistence type="inferred from homology"/>
<protein>
    <recommendedName>
        <fullName evidence="7">RxLR effector PexRD54 WY domain-containing protein</fullName>
    </recommendedName>
</protein>
<evidence type="ECO:0000313" key="9">
    <source>
        <dbReference type="Proteomes" id="UP000198211"/>
    </source>
</evidence>
<organism evidence="8 9">
    <name type="scientific">Phytophthora megakarya</name>
    <dbReference type="NCBI Taxonomy" id="4795"/>
    <lineage>
        <taxon>Eukaryota</taxon>
        <taxon>Sar</taxon>
        <taxon>Stramenopiles</taxon>
        <taxon>Oomycota</taxon>
        <taxon>Peronosporomycetes</taxon>
        <taxon>Peronosporales</taxon>
        <taxon>Peronosporaceae</taxon>
        <taxon>Phytophthora</taxon>
    </lineage>
</organism>
<name>A0A225UQH6_9STRA</name>
<gene>
    <name evidence="8" type="ORF">PHMEG_00034686</name>
</gene>
<evidence type="ECO:0000256" key="4">
    <source>
        <dbReference type="ARBA" id="ARBA00022525"/>
    </source>
</evidence>
<keyword evidence="4" id="KW-0964">Secreted</keyword>
<dbReference type="OrthoDB" id="127367at2759"/>
<feature type="non-terminal residue" evidence="8">
    <location>
        <position position="1"/>
    </location>
</feature>
<dbReference type="EMBL" id="NBNE01013072">
    <property type="protein sequence ID" value="OWY95335.1"/>
    <property type="molecule type" value="Genomic_DNA"/>
</dbReference>
<keyword evidence="9" id="KW-1185">Reference proteome</keyword>
<evidence type="ECO:0000259" key="7">
    <source>
        <dbReference type="Pfam" id="PF22748"/>
    </source>
</evidence>
<evidence type="ECO:0000256" key="1">
    <source>
        <dbReference type="ARBA" id="ARBA00004340"/>
    </source>
</evidence>
<keyword evidence="5" id="KW-0732">Signal</keyword>
<reference evidence="9" key="1">
    <citation type="submission" date="2017-03" db="EMBL/GenBank/DDBJ databases">
        <title>Phytopthora megakarya and P. palmivora, two closely related causual agents of cacao black pod achieved similar genome size and gene model numbers by different mechanisms.</title>
        <authorList>
            <person name="Ali S."/>
            <person name="Shao J."/>
            <person name="Larry D.J."/>
            <person name="Kronmiller B."/>
            <person name="Shen D."/>
            <person name="Strem M.D."/>
            <person name="Melnick R.L."/>
            <person name="Guiltinan M.J."/>
            <person name="Tyler B.M."/>
            <person name="Meinhardt L.W."/>
            <person name="Bailey B.A."/>
        </authorList>
    </citation>
    <scope>NUCLEOTIDE SEQUENCE [LARGE SCALE GENOMIC DNA]</scope>
    <source>
        <strain evidence="9">zdho120</strain>
    </source>
</reference>
<dbReference type="GO" id="GO:0043657">
    <property type="term" value="C:host cell"/>
    <property type="evidence" value="ECO:0007669"/>
    <property type="project" value="UniProtKB-SubCell"/>
</dbReference>
<evidence type="ECO:0000256" key="3">
    <source>
        <dbReference type="ARBA" id="ARBA00010400"/>
    </source>
</evidence>
<comment type="caution">
    <text evidence="8">The sequence shown here is derived from an EMBL/GenBank/DDBJ whole genome shotgun (WGS) entry which is preliminary data.</text>
</comment>
<sequence>EIGRMVEKLWLRQWLDWEKHPKDAFHYLHLKDAGDKTFADPKFQTWVKYLDDFNQRYPAQKTTMIDGLRANYNDINLLTMFNTAKNDPITKNLVSDLENALINKWVVEKKTPAFLYNQLGHLRYSNDILRRYQEKLKKISEMHPRHGTHEFS</sequence>
<accession>A0A225UQH6</accession>
<dbReference type="GO" id="GO:0005576">
    <property type="term" value="C:extracellular region"/>
    <property type="evidence" value="ECO:0007669"/>
    <property type="project" value="UniProtKB-SubCell"/>
</dbReference>
<dbReference type="InterPro" id="IPR054463">
    <property type="entry name" value="PexRD54_WY"/>
</dbReference>
<evidence type="ECO:0000313" key="8">
    <source>
        <dbReference type="EMBL" id="OWY95335.1"/>
    </source>
</evidence>
<feature type="domain" description="RxLR effector PexRD54 WY" evidence="7">
    <location>
        <begin position="12"/>
        <end position="49"/>
    </location>
</feature>
<evidence type="ECO:0000256" key="2">
    <source>
        <dbReference type="ARBA" id="ARBA00004613"/>
    </source>
</evidence>
<dbReference type="Proteomes" id="UP000198211">
    <property type="component" value="Unassembled WGS sequence"/>
</dbReference>